<sequence length="106" mass="11991">MIRIRLLVILNPDPGFSSQESACQENPCFSLRKSGAGFPDPGFWDKLFLQIRYTESFGETALDFTFLRRNICDLKLLLGAGHIIVGWKISLLNIYTSTTAKFCNKN</sequence>
<evidence type="ECO:0000313" key="2">
    <source>
        <dbReference type="Proteomes" id="UP000276133"/>
    </source>
</evidence>
<protein>
    <submittedName>
        <fullName evidence="1">Uncharacterized protein</fullName>
    </submittedName>
</protein>
<comment type="caution">
    <text evidence="1">The sequence shown here is derived from an EMBL/GenBank/DDBJ whole genome shotgun (WGS) entry which is preliminary data.</text>
</comment>
<proteinExistence type="predicted"/>
<name>A0A3M7PX90_BRAPC</name>
<evidence type="ECO:0000313" key="1">
    <source>
        <dbReference type="EMBL" id="RNA03700.1"/>
    </source>
</evidence>
<organism evidence="1 2">
    <name type="scientific">Brachionus plicatilis</name>
    <name type="common">Marine rotifer</name>
    <name type="synonym">Brachionus muelleri</name>
    <dbReference type="NCBI Taxonomy" id="10195"/>
    <lineage>
        <taxon>Eukaryota</taxon>
        <taxon>Metazoa</taxon>
        <taxon>Spiralia</taxon>
        <taxon>Gnathifera</taxon>
        <taxon>Rotifera</taxon>
        <taxon>Eurotatoria</taxon>
        <taxon>Monogononta</taxon>
        <taxon>Pseudotrocha</taxon>
        <taxon>Ploima</taxon>
        <taxon>Brachionidae</taxon>
        <taxon>Brachionus</taxon>
    </lineage>
</organism>
<dbReference type="AlphaFoldDB" id="A0A3M7PX90"/>
<dbReference type="EMBL" id="REGN01008388">
    <property type="protein sequence ID" value="RNA03700.1"/>
    <property type="molecule type" value="Genomic_DNA"/>
</dbReference>
<keyword evidence="2" id="KW-1185">Reference proteome</keyword>
<gene>
    <name evidence="1" type="ORF">BpHYR1_004538</name>
</gene>
<accession>A0A3M7PX90</accession>
<reference evidence="1 2" key="1">
    <citation type="journal article" date="2018" name="Sci. Rep.">
        <title>Genomic signatures of local adaptation to the degree of environmental predictability in rotifers.</title>
        <authorList>
            <person name="Franch-Gras L."/>
            <person name="Hahn C."/>
            <person name="Garcia-Roger E.M."/>
            <person name="Carmona M.J."/>
            <person name="Serra M."/>
            <person name="Gomez A."/>
        </authorList>
    </citation>
    <scope>NUCLEOTIDE SEQUENCE [LARGE SCALE GENOMIC DNA]</scope>
    <source>
        <strain evidence="1">HYR1</strain>
    </source>
</reference>
<dbReference type="Proteomes" id="UP000276133">
    <property type="component" value="Unassembled WGS sequence"/>
</dbReference>